<accession>A0A1Q3ENE0</accession>
<name>A0A1Q3ENE0_LENED</name>
<keyword evidence="4" id="KW-1185">Reference proteome</keyword>
<dbReference type="AlphaFoldDB" id="A0A1Q3ENE0"/>
<keyword evidence="1" id="KW-0732">Signal</keyword>
<reference evidence="3 4" key="1">
    <citation type="submission" date="2016-08" db="EMBL/GenBank/DDBJ databases">
        <authorList>
            <consortium name="Lentinula edodes genome sequencing consortium"/>
            <person name="Sakamoto Y."/>
            <person name="Nakade K."/>
            <person name="Sato S."/>
            <person name="Yoshida Y."/>
            <person name="Miyazaki K."/>
            <person name="Natsume S."/>
            <person name="Konno N."/>
        </authorList>
    </citation>
    <scope>NUCLEOTIDE SEQUENCE [LARGE SCALE GENOMIC DNA]</scope>
    <source>
        <strain evidence="3 4">NBRC 111202</strain>
    </source>
</reference>
<protein>
    <recommendedName>
        <fullName evidence="2">ABC1 atypical kinase-like domain-containing protein</fullName>
    </recommendedName>
</protein>
<dbReference type="InterPro" id="IPR011009">
    <property type="entry name" value="Kinase-like_dom_sf"/>
</dbReference>
<sequence>MFKTFYIAVTVVSLLTATYAIPVKERGVVRRFFHDMVEKGFVREINDTYKYTPDEMNALCSQQLSLSSKDYGHYLQEHLPVKVAEMSGLGKYKGYDRRNLIIKSFPSDKDVSALGEIQALRLMGDLVDFGKDSEGKPIIIMKRQDGSLLEELEAYKTANDEQKRKIREETFKLACSKAASEAVHKGVWHNDNHWGNILITDVESGSVKSVKLIDYGGDFNNYLVYGEGRDLEHESSFNGYCHLVWDRN</sequence>
<dbReference type="Proteomes" id="UP000188533">
    <property type="component" value="Unassembled WGS sequence"/>
</dbReference>
<gene>
    <name evidence="3" type="ORF">LENED_010809</name>
</gene>
<dbReference type="Pfam" id="PF03109">
    <property type="entry name" value="ABC1"/>
    <property type="match status" value="1"/>
</dbReference>
<evidence type="ECO:0000259" key="2">
    <source>
        <dbReference type="Pfam" id="PF03109"/>
    </source>
</evidence>
<evidence type="ECO:0000313" key="3">
    <source>
        <dbReference type="EMBL" id="GAW08728.1"/>
    </source>
</evidence>
<dbReference type="InterPro" id="IPR004147">
    <property type="entry name" value="ABC1_dom"/>
</dbReference>
<evidence type="ECO:0000313" key="4">
    <source>
        <dbReference type="Proteomes" id="UP000188533"/>
    </source>
</evidence>
<dbReference type="EMBL" id="BDGU01000701">
    <property type="protein sequence ID" value="GAW08728.1"/>
    <property type="molecule type" value="Genomic_DNA"/>
</dbReference>
<dbReference type="SUPFAM" id="SSF56112">
    <property type="entry name" value="Protein kinase-like (PK-like)"/>
    <property type="match status" value="1"/>
</dbReference>
<comment type="caution">
    <text evidence="3">The sequence shown here is derived from an EMBL/GenBank/DDBJ whole genome shotgun (WGS) entry which is preliminary data.</text>
</comment>
<feature type="chain" id="PRO_5012637034" description="ABC1 atypical kinase-like domain-containing protein" evidence="1">
    <location>
        <begin position="21"/>
        <end position="248"/>
    </location>
</feature>
<feature type="domain" description="ABC1 atypical kinase-like" evidence="2">
    <location>
        <begin position="136"/>
        <end position="216"/>
    </location>
</feature>
<proteinExistence type="predicted"/>
<reference evidence="3 4" key="2">
    <citation type="submission" date="2017-02" db="EMBL/GenBank/DDBJ databases">
        <title>A genome survey and senescence transcriptome analysis in Lentinula edodes.</title>
        <authorList>
            <person name="Sakamoto Y."/>
            <person name="Nakade K."/>
            <person name="Sato S."/>
            <person name="Yoshida Y."/>
            <person name="Miyazaki K."/>
            <person name="Natsume S."/>
            <person name="Konno N."/>
        </authorList>
    </citation>
    <scope>NUCLEOTIDE SEQUENCE [LARGE SCALE GENOMIC DNA]</scope>
    <source>
        <strain evidence="3 4">NBRC 111202</strain>
    </source>
</reference>
<feature type="signal peptide" evidence="1">
    <location>
        <begin position="1"/>
        <end position="20"/>
    </location>
</feature>
<evidence type="ECO:0000256" key="1">
    <source>
        <dbReference type="SAM" id="SignalP"/>
    </source>
</evidence>
<dbReference type="OrthoDB" id="2940030at2759"/>
<organism evidence="3 4">
    <name type="scientific">Lentinula edodes</name>
    <name type="common">Shiitake mushroom</name>
    <name type="synonym">Lentinus edodes</name>
    <dbReference type="NCBI Taxonomy" id="5353"/>
    <lineage>
        <taxon>Eukaryota</taxon>
        <taxon>Fungi</taxon>
        <taxon>Dikarya</taxon>
        <taxon>Basidiomycota</taxon>
        <taxon>Agaricomycotina</taxon>
        <taxon>Agaricomycetes</taxon>
        <taxon>Agaricomycetidae</taxon>
        <taxon>Agaricales</taxon>
        <taxon>Marasmiineae</taxon>
        <taxon>Omphalotaceae</taxon>
        <taxon>Lentinula</taxon>
    </lineage>
</organism>